<dbReference type="PANTHER" id="PTHR46577">
    <property type="entry name" value="HTH-TYPE TRANSCRIPTIONAL REGULATORY PROTEIN GABR"/>
    <property type="match status" value="1"/>
</dbReference>
<dbReference type="CDD" id="cd00609">
    <property type="entry name" value="AAT_like"/>
    <property type="match status" value="1"/>
</dbReference>
<dbReference type="GO" id="GO:0003700">
    <property type="term" value="F:DNA-binding transcription factor activity"/>
    <property type="evidence" value="ECO:0007669"/>
    <property type="project" value="InterPro"/>
</dbReference>
<evidence type="ECO:0000256" key="3">
    <source>
        <dbReference type="ARBA" id="ARBA00023015"/>
    </source>
</evidence>
<feature type="region of interest" description="Disordered" evidence="6">
    <location>
        <begin position="87"/>
        <end position="134"/>
    </location>
</feature>
<name>A0A1G8DIB8_9NOCA</name>
<dbReference type="Proteomes" id="UP000183263">
    <property type="component" value="Unassembled WGS sequence"/>
</dbReference>
<gene>
    <name evidence="7" type="ORF">SAMN05444695_102314</name>
</gene>
<sequence>MARTPVAAHVPLTITDDGTPLRHRIATGLIAEIRAGRLQSGDPLPSTRTLALQLGVSRGPVVEAFDELVAAGYVIVRPGSGTRVAAGAATAARAHADPPVPLPRKPLRRPTPPPAPTEATRAAPEAPAFDLVPGHPDPGLVSVRDWRRAWRSAASAPIDAGVPAADGCAELRNALAHHLRRTRAITAHPDEIVVVPGVSAAVRALAAAAGLRTHTVAFENPGYTRARRILEASGVQVRSVPVDADGLDPRQVRPSDRAVYCTPAHQYPTGARMPVTRRTELVDRCRETAALVLEDDYDGEFRYGATPLPALRSIDGGSDCVAYIGTASKILTPSIRIAWVLPPPHLLSRLRDEVDASAERPCAVTALALAQFVTTDALTRHLARAARTYSARRTAFVDALEQVLPPGVGVSGIEAGLHVLLDLPAGTDDRALADDLARHGVAVPALSAYDLDRTGTPGLVCGYARLPETSAGDAAGRIAHAVRRHLPVSP</sequence>
<dbReference type="OrthoDB" id="199743at2"/>
<dbReference type="PRINTS" id="PR00035">
    <property type="entry name" value="HTHGNTR"/>
</dbReference>
<keyword evidence="7" id="KW-0032">Aminotransferase</keyword>
<protein>
    <submittedName>
        <fullName evidence="7">GntR family transcriptional regulator / MocR family aminotransferase</fullName>
    </submittedName>
</protein>
<evidence type="ECO:0000313" key="7">
    <source>
        <dbReference type="EMBL" id="SDH57422.1"/>
    </source>
</evidence>
<dbReference type="PANTHER" id="PTHR46577:SF1">
    <property type="entry name" value="HTH-TYPE TRANSCRIPTIONAL REGULATORY PROTEIN GABR"/>
    <property type="match status" value="1"/>
</dbReference>
<proteinExistence type="inferred from homology"/>
<evidence type="ECO:0000256" key="4">
    <source>
        <dbReference type="ARBA" id="ARBA00023125"/>
    </source>
</evidence>
<dbReference type="EMBL" id="FNDN01000002">
    <property type="protein sequence ID" value="SDH57422.1"/>
    <property type="molecule type" value="Genomic_DNA"/>
</dbReference>
<evidence type="ECO:0000256" key="5">
    <source>
        <dbReference type="ARBA" id="ARBA00023163"/>
    </source>
</evidence>
<evidence type="ECO:0000313" key="8">
    <source>
        <dbReference type="Proteomes" id="UP000183263"/>
    </source>
</evidence>
<dbReference type="InterPro" id="IPR036388">
    <property type="entry name" value="WH-like_DNA-bd_sf"/>
</dbReference>
<dbReference type="Pfam" id="PF00392">
    <property type="entry name" value="GntR"/>
    <property type="match status" value="1"/>
</dbReference>
<dbReference type="InterPro" id="IPR015424">
    <property type="entry name" value="PyrdxlP-dep_Trfase"/>
</dbReference>
<evidence type="ECO:0000256" key="2">
    <source>
        <dbReference type="ARBA" id="ARBA00022898"/>
    </source>
</evidence>
<keyword evidence="3" id="KW-0805">Transcription regulation</keyword>
<feature type="compositionally biased region" description="Pro residues" evidence="6">
    <location>
        <begin position="98"/>
        <end position="116"/>
    </location>
</feature>
<keyword evidence="7" id="KW-0808">Transferase</keyword>
<dbReference type="InterPro" id="IPR051446">
    <property type="entry name" value="HTH_trans_reg/aminotransferase"/>
</dbReference>
<dbReference type="SUPFAM" id="SSF46785">
    <property type="entry name" value="Winged helix' DNA-binding domain"/>
    <property type="match status" value="1"/>
</dbReference>
<dbReference type="SUPFAM" id="SSF53383">
    <property type="entry name" value="PLP-dependent transferases"/>
    <property type="match status" value="1"/>
</dbReference>
<dbReference type="GO" id="GO:0030170">
    <property type="term" value="F:pyridoxal phosphate binding"/>
    <property type="evidence" value="ECO:0007669"/>
    <property type="project" value="InterPro"/>
</dbReference>
<dbReference type="GO" id="GO:0003677">
    <property type="term" value="F:DNA binding"/>
    <property type="evidence" value="ECO:0007669"/>
    <property type="project" value="UniProtKB-KW"/>
</dbReference>
<dbReference type="InterPro" id="IPR004839">
    <property type="entry name" value="Aminotransferase_I/II_large"/>
</dbReference>
<dbReference type="AlphaFoldDB" id="A0A1G8DIB8"/>
<comment type="similarity">
    <text evidence="1">In the C-terminal section; belongs to the class-I pyridoxal-phosphate-dependent aminotransferase family.</text>
</comment>
<dbReference type="InterPro" id="IPR000524">
    <property type="entry name" value="Tscrpt_reg_HTH_GntR"/>
</dbReference>
<dbReference type="GO" id="GO:0008483">
    <property type="term" value="F:transaminase activity"/>
    <property type="evidence" value="ECO:0007669"/>
    <property type="project" value="UniProtKB-KW"/>
</dbReference>
<keyword evidence="2" id="KW-0663">Pyridoxal phosphate</keyword>
<dbReference type="Pfam" id="PF00155">
    <property type="entry name" value="Aminotran_1_2"/>
    <property type="match status" value="1"/>
</dbReference>
<dbReference type="PROSITE" id="PS50949">
    <property type="entry name" value="HTH_GNTR"/>
    <property type="match status" value="1"/>
</dbReference>
<reference evidence="7 8" key="1">
    <citation type="submission" date="2016-10" db="EMBL/GenBank/DDBJ databases">
        <authorList>
            <person name="de Groot N.N."/>
        </authorList>
    </citation>
    <scope>NUCLEOTIDE SEQUENCE [LARGE SCALE GENOMIC DNA]</scope>
    <source>
        <strain evidence="7 8">DSM 44892</strain>
    </source>
</reference>
<dbReference type="InterPro" id="IPR036390">
    <property type="entry name" value="WH_DNA-bd_sf"/>
</dbReference>
<dbReference type="Gene3D" id="3.40.640.10">
    <property type="entry name" value="Type I PLP-dependent aspartate aminotransferase-like (Major domain)"/>
    <property type="match status" value="1"/>
</dbReference>
<evidence type="ECO:0000256" key="6">
    <source>
        <dbReference type="SAM" id="MobiDB-lite"/>
    </source>
</evidence>
<evidence type="ECO:0000256" key="1">
    <source>
        <dbReference type="ARBA" id="ARBA00005384"/>
    </source>
</evidence>
<keyword evidence="8" id="KW-1185">Reference proteome</keyword>
<dbReference type="CDD" id="cd07377">
    <property type="entry name" value="WHTH_GntR"/>
    <property type="match status" value="1"/>
</dbReference>
<dbReference type="Gene3D" id="1.10.10.10">
    <property type="entry name" value="Winged helix-like DNA-binding domain superfamily/Winged helix DNA-binding domain"/>
    <property type="match status" value="1"/>
</dbReference>
<keyword evidence="4" id="KW-0238">DNA-binding</keyword>
<feature type="compositionally biased region" description="Low complexity" evidence="6">
    <location>
        <begin position="117"/>
        <end position="128"/>
    </location>
</feature>
<dbReference type="InterPro" id="IPR015421">
    <property type="entry name" value="PyrdxlP-dep_Trfase_major"/>
</dbReference>
<keyword evidence="5" id="KW-0804">Transcription</keyword>
<organism evidence="7 8">
    <name type="scientific">Rhodococcus triatomae</name>
    <dbReference type="NCBI Taxonomy" id="300028"/>
    <lineage>
        <taxon>Bacteria</taxon>
        <taxon>Bacillati</taxon>
        <taxon>Actinomycetota</taxon>
        <taxon>Actinomycetes</taxon>
        <taxon>Mycobacteriales</taxon>
        <taxon>Nocardiaceae</taxon>
        <taxon>Rhodococcus</taxon>
    </lineage>
</organism>
<accession>A0A1G8DIB8</accession>
<dbReference type="RefSeq" id="WP_072737642.1">
    <property type="nucleotide sequence ID" value="NZ_CP048813.1"/>
</dbReference>
<dbReference type="SMART" id="SM00345">
    <property type="entry name" value="HTH_GNTR"/>
    <property type="match status" value="1"/>
</dbReference>